<dbReference type="EMBL" id="UYRR01007748">
    <property type="protein sequence ID" value="VDK23864.1"/>
    <property type="molecule type" value="Genomic_DNA"/>
</dbReference>
<name>A0A0M3JAL8_ANISI</name>
<organism evidence="3">
    <name type="scientific">Anisakis simplex</name>
    <name type="common">Herring worm</name>
    <dbReference type="NCBI Taxonomy" id="6269"/>
    <lineage>
        <taxon>Eukaryota</taxon>
        <taxon>Metazoa</taxon>
        <taxon>Ecdysozoa</taxon>
        <taxon>Nematoda</taxon>
        <taxon>Chromadorea</taxon>
        <taxon>Rhabditida</taxon>
        <taxon>Spirurina</taxon>
        <taxon>Ascaridomorpha</taxon>
        <taxon>Ascaridoidea</taxon>
        <taxon>Anisakidae</taxon>
        <taxon>Anisakis</taxon>
        <taxon>Anisakis simplex complex</taxon>
    </lineage>
</organism>
<proteinExistence type="predicted"/>
<keyword evidence="2" id="KW-1185">Reference proteome</keyword>
<sequence>MLKGTICERQQQNMMTLNPDDCRLSVSNLKLGCEHLKSCCPVAKLCEQWIAEKTITKALKQKHIEINRKTMECRTSIRQKMSSSGDIIM</sequence>
<evidence type="ECO:0000313" key="2">
    <source>
        <dbReference type="Proteomes" id="UP000267096"/>
    </source>
</evidence>
<accession>A0A0M3JAL8</accession>
<evidence type="ECO:0000313" key="1">
    <source>
        <dbReference type="EMBL" id="VDK23864.1"/>
    </source>
</evidence>
<dbReference type="AlphaFoldDB" id="A0A0M3JAL8"/>
<dbReference type="Proteomes" id="UP000267096">
    <property type="component" value="Unassembled WGS sequence"/>
</dbReference>
<dbReference type="WBParaSite" id="ASIM_0000463901-mRNA-1">
    <property type="protein sequence ID" value="ASIM_0000463901-mRNA-1"/>
    <property type="gene ID" value="ASIM_0000463901"/>
</dbReference>
<gene>
    <name evidence="1" type="ORF">ASIM_LOCUS4451</name>
</gene>
<reference evidence="3" key="1">
    <citation type="submission" date="2017-02" db="UniProtKB">
        <authorList>
            <consortium name="WormBaseParasite"/>
        </authorList>
    </citation>
    <scope>IDENTIFICATION</scope>
</reference>
<reference evidence="1 2" key="2">
    <citation type="submission" date="2018-11" db="EMBL/GenBank/DDBJ databases">
        <authorList>
            <consortium name="Pathogen Informatics"/>
        </authorList>
    </citation>
    <scope>NUCLEOTIDE SEQUENCE [LARGE SCALE GENOMIC DNA]</scope>
</reference>
<dbReference type="OrthoDB" id="5876666at2759"/>
<evidence type="ECO:0000313" key="3">
    <source>
        <dbReference type="WBParaSite" id="ASIM_0000463901-mRNA-1"/>
    </source>
</evidence>
<protein>
    <submittedName>
        <fullName evidence="3">Cysteine-rich CWC family protein</fullName>
    </submittedName>
</protein>